<sequence length="756" mass="81298">MMLSRWYRAIRLRGRSRAHRRALVGFAATTTVLGLAVTMAVPPAAWATPAAGAGPAAGAKSGGHPELTVLSGRADMVSGGNALVQVALPRGARVADLRVTVERNRTVRDVTRQFALRADGRVTGLVDGLPEGRSVLVARVDHGDRAQLPITNYPIAGPIFSGPHNSPYVCETETAGLGPAIDANCLAPTRYDYFYRSSADNTFHPYDPGSATPSDVASTTTNDGKTVPYIVRVESGVINRSIYRIGVLFNPQGQAWQPWAPQPGWARKVMYVFGPGCGAGYRQGSNAATEVLDDFALSQGWAVVVSTLNIAGTHCQSALTAETTMMIKEHLTERYGQPRYVMGFGGSGGSWSQHVIAEQYPGLLDGIVPQYGFLDFNALLYGDQVDCALFGSYYAKSPQLWADLADRNAVEGRDYRVCQDAQAGRGLAQVQATARCPNVLPQSSFYHPVTNPDGIRCAYPDANVNLLGRRKSDGFANRPFDNVGIQYGLGALADGTITPEQFVDLNEKVGGYDIDGNPTAGRSEADFEALRLSYQNDLVTSGVGLRQTPIIDISVGDTQGDTLTGGHEQVFNTILRQRLKAANGTAANQVIFTSANAGTRSGTDTDIGRTALRTMDQWLAGIERDTSAVDRATKVIRNKPAGAVDRCWDRANTPADPAFCAENAPVRGIPRMVAGQSPRFDVLKCRLEPLKRGDYDVRFTDEQWSRLVRTFRTGVCDWSKPSVGNVGHPRQWVSYAAGPQGTKIGRAPVSTPGGGR</sequence>
<evidence type="ECO:0000313" key="2">
    <source>
        <dbReference type="EMBL" id="MFC6023154.1"/>
    </source>
</evidence>
<dbReference type="InterPro" id="IPR045556">
    <property type="entry name" value="DUF6351"/>
</dbReference>
<name>A0ABW1KQA7_9ACTN</name>
<evidence type="ECO:0000259" key="1">
    <source>
        <dbReference type="Pfam" id="PF19878"/>
    </source>
</evidence>
<protein>
    <submittedName>
        <fullName evidence="2">DUF6351 family protein</fullName>
    </submittedName>
</protein>
<dbReference type="SUPFAM" id="SSF53474">
    <property type="entry name" value="alpha/beta-Hydrolases"/>
    <property type="match status" value="1"/>
</dbReference>
<reference evidence="3" key="1">
    <citation type="journal article" date="2019" name="Int. J. Syst. Evol. Microbiol.">
        <title>The Global Catalogue of Microorganisms (GCM) 10K type strain sequencing project: providing services to taxonomists for standard genome sequencing and annotation.</title>
        <authorList>
            <consortium name="The Broad Institute Genomics Platform"/>
            <consortium name="The Broad Institute Genome Sequencing Center for Infectious Disease"/>
            <person name="Wu L."/>
            <person name="Ma J."/>
        </authorList>
    </citation>
    <scope>NUCLEOTIDE SEQUENCE [LARGE SCALE GENOMIC DNA]</scope>
    <source>
        <strain evidence="3">ZS-35-S2</strain>
    </source>
</reference>
<dbReference type="EMBL" id="JBHSPR010000085">
    <property type="protein sequence ID" value="MFC6023154.1"/>
    <property type="molecule type" value="Genomic_DNA"/>
</dbReference>
<dbReference type="InterPro" id="IPR029058">
    <property type="entry name" value="AB_hydrolase_fold"/>
</dbReference>
<feature type="domain" description="DUF6351" evidence="1">
    <location>
        <begin position="68"/>
        <end position="725"/>
    </location>
</feature>
<proteinExistence type="predicted"/>
<dbReference type="Pfam" id="PF19878">
    <property type="entry name" value="DUF6351"/>
    <property type="match status" value="1"/>
</dbReference>
<gene>
    <name evidence="2" type="ORF">ACFP2T_44270</name>
</gene>
<keyword evidence="3" id="KW-1185">Reference proteome</keyword>
<accession>A0ABW1KQA7</accession>
<comment type="caution">
    <text evidence="2">The sequence shown here is derived from an EMBL/GenBank/DDBJ whole genome shotgun (WGS) entry which is preliminary data.</text>
</comment>
<dbReference type="Proteomes" id="UP001596203">
    <property type="component" value="Unassembled WGS sequence"/>
</dbReference>
<evidence type="ECO:0000313" key="3">
    <source>
        <dbReference type="Proteomes" id="UP001596203"/>
    </source>
</evidence>
<organism evidence="2 3">
    <name type="scientific">Plantactinospora solaniradicis</name>
    <dbReference type="NCBI Taxonomy" id="1723736"/>
    <lineage>
        <taxon>Bacteria</taxon>
        <taxon>Bacillati</taxon>
        <taxon>Actinomycetota</taxon>
        <taxon>Actinomycetes</taxon>
        <taxon>Micromonosporales</taxon>
        <taxon>Micromonosporaceae</taxon>
        <taxon>Plantactinospora</taxon>
    </lineage>
</organism>